<accession>A0A1X7NNQ7</accession>
<evidence type="ECO:0000313" key="8">
    <source>
        <dbReference type="Proteomes" id="UP000278252"/>
    </source>
</evidence>
<protein>
    <submittedName>
        <fullName evidence="6">Micrococcal nuclease</fullName>
    </submittedName>
    <submittedName>
        <fullName evidence="5">Thermonuclease family protein</fullName>
    </submittedName>
</protein>
<dbReference type="GO" id="GO:0004519">
    <property type="term" value="F:endonuclease activity"/>
    <property type="evidence" value="ECO:0007669"/>
    <property type="project" value="UniProtKB-KW"/>
</dbReference>
<keyword evidence="2" id="KW-0255">Endonuclease</keyword>
<gene>
    <name evidence="5" type="ORF">EFE41_09145</name>
    <name evidence="6" type="ORF">SAMN06264941_1427</name>
</gene>
<evidence type="ECO:0000256" key="2">
    <source>
        <dbReference type="ARBA" id="ARBA00022759"/>
    </source>
</evidence>
<reference evidence="6" key="2">
    <citation type="submission" date="2017-04" db="EMBL/GenBank/DDBJ databases">
        <authorList>
            <person name="Afonso C.L."/>
            <person name="Miller P.J."/>
            <person name="Scott M.A."/>
            <person name="Spackman E."/>
            <person name="Goraichik I."/>
            <person name="Dimitrov K.M."/>
            <person name="Suarez D.L."/>
            <person name="Swayne D.E."/>
        </authorList>
    </citation>
    <scope>NUCLEOTIDE SEQUENCE [LARGE SCALE GENOMIC DNA]</scope>
    <source>
        <strain evidence="6">FDF-1</strain>
    </source>
</reference>
<dbReference type="PANTHER" id="PTHR12302">
    <property type="entry name" value="EBNA2 BINDING PROTEIN P100"/>
    <property type="match status" value="1"/>
</dbReference>
<evidence type="ECO:0000313" key="7">
    <source>
        <dbReference type="Proteomes" id="UP000193969"/>
    </source>
</evidence>
<dbReference type="EMBL" id="RJJH01000014">
    <property type="protein sequence ID" value="RNI09472.1"/>
    <property type="molecule type" value="Genomic_DNA"/>
</dbReference>
<dbReference type="PANTHER" id="PTHR12302:SF3">
    <property type="entry name" value="SERINE_THREONINE-PROTEIN KINASE 31"/>
    <property type="match status" value="1"/>
</dbReference>
<keyword evidence="3" id="KW-0378">Hydrolase</keyword>
<evidence type="ECO:0000256" key="1">
    <source>
        <dbReference type="ARBA" id="ARBA00022722"/>
    </source>
</evidence>
<evidence type="ECO:0000256" key="3">
    <source>
        <dbReference type="ARBA" id="ARBA00022801"/>
    </source>
</evidence>
<dbReference type="OrthoDB" id="3327at2157"/>
<dbReference type="CDD" id="cd03524">
    <property type="entry name" value="RPA2_OBF_family"/>
    <property type="match status" value="1"/>
</dbReference>
<dbReference type="SMART" id="SM00318">
    <property type="entry name" value="SNc"/>
    <property type="match status" value="1"/>
</dbReference>
<dbReference type="PROSITE" id="PS51257">
    <property type="entry name" value="PROKAR_LIPOPROTEIN"/>
    <property type="match status" value="1"/>
</dbReference>
<dbReference type="InterPro" id="IPR035437">
    <property type="entry name" value="SNase_OB-fold_sf"/>
</dbReference>
<reference evidence="5 8" key="3">
    <citation type="submission" date="2018-10" db="EMBL/GenBank/DDBJ databases">
        <title>Cultivation of a novel Methanohalophilus strain from Kebrit Deep of the Red Sea and a genomic comparison of members of the genus Methanohalophilus.</title>
        <authorList>
            <person name="Guan Y."/>
            <person name="Ngugi D.K."/>
            <person name="Stingl U."/>
        </authorList>
    </citation>
    <scope>NUCLEOTIDE SEQUENCE [LARGE SCALE GENOMIC DNA]</scope>
    <source>
        <strain evidence="5 8">DSM 7471</strain>
    </source>
</reference>
<dbReference type="Gene3D" id="2.40.50.90">
    <property type="match status" value="1"/>
</dbReference>
<dbReference type="Proteomes" id="UP000193969">
    <property type="component" value="Unassembled WGS sequence"/>
</dbReference>
<keyword evidence="1" id="KW-0540">Nuclease</keyword>
<sequence length="255" mass="28715">MFKKSLIMGVALLILISCGCLSSDENQIVNSTTTVASVIDGDTFVTDSGEKVRLIGIDTPEVDEPYYNEAKDYLSTRIEGKQVLLEGDSSNRDTYGRLLRYVWLDGELVNRELVEEGLALSKVYEPDTKYQHIFAEAQQHARAEKSEIWSYSKNNNTAVISYLEAGNHIGEVKTVEGRVVSTAKIEEDGIIYLNFHDPYKGYFTVIIWQDSWSNFPQSPDTYYEGKDVLVTGKIKDYKGTPEIEISGVSQIEIVR</sequence>
<dbReference type="Proteomes" id="UP000278252">
    <property type="component" value="Unassembled WGS sequence"/>
</dbReference>
<dbReference type="EMBL" id="FXBN01000002">
    <property type="protein sequence ID" value="SMH39691.1"/>
    <property type="molecule type" value="Genomic_DNA"/>
</dbReference>
<dbReference type="RefSeq" id="WP_072361407.1">
    <property type="nucleotide sequence ID" value="NZ_FXBN01000002.1"/>
</dbReference>
<feature type="domain" description="TNase-like" evidence="4">
    <location>
        <begin position="29"/>
        <end position="151"/>
    </location>
</feature>
<dbReference type="SUPFAM" id="SSF50199">
    <property type="entry name" value="Staphylococcal nuclease"/>
    <property type="match status" value="1"/>
</dbReference>
<organism evidence="6 7">
    <name type="scientific">Methanohalophilus portucalensis FDF-1</name>
    <dbReference type="NCBI Taxonomy" id="523843"/>
    <lineage>
        <taxon>Archaea</taxon>
        <taxon>Methanobacteriati</taxon>
        <taxon>Methanobacteriota</taxon>
        <taxon>Stenosarchaea group</taxon>
        <taxon>Methanomicrobia</taxon>
        <taxon>Methanosarcinales</taxon>
        <taxon>Methanosarcinaceae</taxon>
        <taxon>Methanohalophilus</taxon>
    </lineage>
</organism>
<evidence type="ECO:0000259" key="4">
    <source>
        <dbReference type="PROSITE" id="PS50830"/>
    </source>
</evidence>
<evidence type="ECO:0000313" key="6">
    <source>
        <dbReference type="EMBL" id="SMH39691.1"/>
    </source>
</evidence>
<dbReference type="Pfam" id="PF00565">
    <property type="entry name" value="SNase"/>
    <property type="match status" value="1"/>
</dbReference>
<evidence type="ECO:0000313" key="5">
    <source>
        <dbReference type="EMBL" id="RNI09472.1"/>
    </source>
</evidence>
<dbReference type="AlphaFoldDB" id="A0A1X7NNQ7"/>
<dbReference type="PROSITE" id="PS50830">
    <property type="entry name" value="TNASE_3"/>
    <property type="match status" value="1"/>
</dbReference>
<dbReference type="InterPro" id="IPR016071">
    <property type="entry name" value="Staphylococal_nuclease_OB-fold"/>
</dbReference>
<dbReference type="GO" id="GO:0016787">
    <property type="term" value="F:hydrolase activity"/>
    <property type="evidence" value="ECO:0007669"/>
    <property type="project" value="UniProtKB-KW"/>
</dbReference>
<keyword evidence="7" id="KW-1185">Reference proteome</keyword>
<name>A0A1X7NNQ7_9EURY</name>
<reference evidence="7" key="1">
    <citation type="submission" date="2017-04" db="EMBL/GenBank/DDBJ databases">
        <authorList>
            <person name="Varghese N."/>
            <person name="Submissions S."/>
        </authorList>
    </citation>
    <scope>NUCLEOTIDE SEQUENCE [LARGE SCALE GENOMIC DNA]</scope>
    <source>
        <strain evidence="7">FDF-1</strain>
    </source>
</reference>
<proteinExistence type="predicted"/>